<protein>
    <submittedName>
        <fullName evidence="2">U42-Eretoxin-Ek1c_1</fullName>
    </submittedName>
</protein>
<dbReference type="EMBL" id="HAHE01000193">
    <property type="protein sequence ID" value="SNX34523.1"/>
    <property type="molecule type" value="Transcribed_RNA"/>
</dbReference>
<evidence type="ECO:0000313" key="2">
    <source>
        <dbReference type="EMBL" id="SNX34523.1"/>
    </source>
</evidence>
<keyword evidence="1" id="KW-0732">Signal</keyword>
<proteinExistence type="predicted"/>
<dbReference type="InterPro" id="IPR029058">
    <property type="entry name" value="AB_hydrolase_fold"/>
</dbReference>
<organism evidence="2">
    <name type="scientific">Eresus cinnaberinus</name>
    <name type="common">Ladybird spider</name>
    <name type="synonym">Eresus kollari</name>
    <dbReference type="NCBI Taxonomy" id="175337"/>
    <lineage>
        <taxon>Eukaryota</taxon>
        <taxon>Metazoa</taxon>
        <taxon>Ecdysozoa</taxon>
        <taxon>Arthropoda</taxon>
        <taxon>Chelicerata</taxon>
        <taxon>Arachnida</taxon>
        <taxon>Araneae</taxon>
        <taxon>Araneomorphae</taxon>
        <taxon>Entelegynae</taxon>
        <taxon>Eresoidea</taxon>
        <taxon>Eresidae</taxon>
        <taxon>Eresus</taxon>
    </lineage>
</organism>
<reference evidence="2" key="1">
    <citation type="submission" date="2017-05" db="EMBL/GenBank/DDBJ databases">
        <authorList>
            <person name="Song R."/>
            <person name="Chenine A.L."/>
            <person name="Ruprecht R.M."/>
        </authorList>
    </citation>
    <scope>NUCLEOTIDE SEQUENCE</scope>
</reference>
<evidence type="ECO:0000256" key="1">
    <source>
        <dbReference type="SAM" id="SignalP"/>
    </source>
</evidence>
<accession>A0A2D0PDS8</accession>
<dbReference type="Gene3D" id="3.40.50.1820">
    <property type="entry name" value="alpha/beta hydrolase"/>
    <property type="match status" value="1"/>
</dbReference>
<dbReference type="AlphaFoldDB" id="A0A2D0PDS8"/>
<reference evidence="2" key="2">
    <citation type="submission" date="2017-10" db="EMBL/GenBank/DDBJ databases">
        <title>Unravelling the molecular evolution of spider venoms.</title>
        <authorList>
            <person name="Pineda S."/>
        </authorList>
    </citation>
    <scope>NUCLEOTIDE SEQUENCE</scope>
</reference>
<feature type="chain" id="PRO_5012767962" evidence="1">
    <location>
        <begin position="19"/>
        <end position="195"/>
    </location>
</feature>
<feature type="signal peptide" evidence="1">
    <location>
        <begin position="1"/>
        <end position="18"/>
    </location>
</feature>
<name>A0A2D0PDS8_ERECI</name>
<sequence>MIGFRFVILLATIVAVTAILDKIPKPKIPKIPELPKPKIPKVKEIKDKLLGEVCYGELGCFSIRSPWNLPILERGLVGLPDSPDNIGTEFRFFSPKNVDQPQYISTANFSSWDVKKSGFKHNCKNNIYHTWLQKWQFILACETKECSYKKGESQCIRSRLVERSWCTTICFTRVSKRFLIIQGSQEQKLDISSKN</sequence>